<keyword evidence="1" id="KW-1185">Reference proteome</keyword>
<reference evidence="2" key="1">
    <citation type="submission" date="2022-11" db="UniProtKB">
        <authorList>
            <consortium name="WormBaseParasite"/>
        </authorList>
    </citation>
    <scope>IDENTIFICATION</scope>
</reference>
<dbReference type="AlphaFoldDB" id="A0A914XLC8"/>
<proteinExistence type="predicted"/>
<protein>
    <submittedName>
        <fullName evidence="2">Uncharacterized protein</fullName>
    </submittedName>
</protein>
<name>A0A914XLC8_9BILA</name>
<organism evidence="1 2">
    <name type="scientific">Plectus sambesii</name>
    <dbReference type="NCBI Taxonomy" id="2011161"/>
    <lineage>
        <taxon>Eukaryota</taxon>
        <taxon>Metazoa</taxon>
        <taxon>Ecdysozoa</taxon>
        <taxon>Nematoda</taxon>
        <taxon>Chromadorea</taxon>
        <taxon>Plectida</taxon>
        <taxon>Plectina</taxon>
        <taxon>Plectoidea</taxon>
        <taxon>Plectidae</taxon>
        <taxon>Plectus</taxon>
    </lineage>
</organism>
<dbReference type="WBParaSite" id="PSAMB.scaffold83size83542.g1563.t1">
    <property type="protein sequence ID" value="PSAMB.scaffold83size83542.g1563.t1"/>
    <property type="gene ID" value="PSAMB.scaffold83size83542.g1563"/>
</dbReference>
<dbReference type="Proteomes" id="UP000887566">
    <property type="component" value="Unplaced"/>
</dbReference>
<evidence type="ECO:0000313" key="1">
    <source>
        <dbReference type="Proteomes" id="UP000887566"/>
    </source>
</evidence>
<accession>A0A914XLC8</accession>
<sequence length="114" mass="13203">MNLRQRTSIEEIPVEKTRWRNALSHDDETDLVQYIEWCARVSQPLTKREVIMRASKIAQLRAAEVPGASHANMTRTLSQMWWLLFTKRHPKLRIGEASQIFASCTTVKPTAVRN</sequence>
<evidence type="ECO:0000313" key="2">
    <source>
        <dbReference type="WBParaSite" id="PSAMB.scaffold83size83542.g1563.t1"/>
    </source>
</evidence>